<dbReference type="Proteomes" id="UP000799428">
    <property type="component" value="Unassembled WGS sequence"/>
</dbReference>
<dbReference type="EMBL" id="MU005766">
    <property type="protein sequence ID" value="KAF2712204.1"/>
    <property type="molecule type" value="Genomic_DNA"/>
</dbReference>
<accession>A0A6G1KH99</accession>
<feature type="region of interest" description="Disordered" evidence="1">
    <location>
        <begin position="204"/>
        <end position="235"/>
    </location>
</feature>
<evidence type="ECO:0000256" key="1">
    <source>
        <dbReference type="SAM" id="MobiDB-lite"/>
    </source>
</evidence>
<gene>
    <name evidence="2" type="ORF">K504DRAFT_452431</name>
</gene>
<evidence type="ECO:0000313" key="3">
    <source>
        <dbReference type="Proteomes" id="UP000799428"/>
    </source>
</evidence>
<reference evidence="2" key="1">
    <citation type="journal article" date="2020" name="Stud. Mycol.">
        <title>101 Dothideomycetes genomes: a test case for predicting lifestyles and emergence of pathogens.</title>
        <authorList>
            <person name="Haridas S."/>
            <person name="Albert R."/>
            <person name="Binder M."/>
            <person name="Bloem J."/>
            <person name="Labutti K."/>
            <person name="Salamov A."/>
            <person name="Andreopoulos B."/>
            <person name="Baker S."/>
            <person name="Barry K."/>
            <person name="Bills G."/>
            <person name="Bluhm B."/>
            <person name="Cannon C."/>
            <person name="Castanera R."/>
            <person name="Culley D."/>
            <person name="Daum C."/>
            <person name="Ezra D."/>
            <person name="Gonzalez J."/>
            <person name="Henrissat B."/>
            <person name="Kuo A."/>
            <person name="Liang C."/>
            <person name="Lipzen A."/>
            <person name="Lutzoni F."/>
            <person name="Magnuson J."/>
            <person name="Mondo S."/>
            <person name="Nolan M."/>
            <person name="Ohm R."/>
            <person name="Pangilinan J."/>
            <person name="Park H.-J."/>
            <person name="Ramirez L."/>
            <person name="Alfaro M."/>
            <person name="Sun H."/>
            <person name="Tritt A."/>
            <person name="Yoshinaga Y."/>
            <person name="Zwiers L.-H."/>
            <person name="Turgeon B."/>
            <person name="Goodwin S."/>
            <person name="Spatafora J."/>
            <person name="Crous P."/>
            <person name="Grigoriev I."/>
        </authorList>
    </citation>
    <scope>NUCLEOTIDE SEQUENCE</scope>
    <source>
        <strain evidence="2">CBS 279.74</strain>
    </source>
</reference>
<keyword evidence="3" id="KW-1185">Reference proteome</keyword>
<feature type="compositionally biased region" description="Basic and acidic residues" evidence="1">
    <location>
        <begin position="214"/>
        <end position="235"/>
    </location>
</feature>
<proteinExistence type="predicted"/>
<protein>
    <submittedName>
        <fullName evidence="2">Uncharacterized protein</fullName>
    </submittedName>
</protein>
<dbReference type="AlphaFoldDB" id="A0A6G1KH99"/>
<organism evidence="2 3">
    <name type="scientific">Pleomassaria siparia CBS 279.74</name>
    <dbReference type="NCBI Taxonomy" id="1314801"/>
    <lineage>
        <taxon>Eukaryota</taxon>
        <taxon>Fungi</taxon>
        <taxon>Dikarya</taxon>
        <taxon>Ascomycota</taxon>
        <taxon>Pezizomycotina</taxon>
        <taxon>Dothideomycetes</taxon>
        <taxon>Pleosporomycetidae</taxon>
        <taxon>Pleosporales</taxon>
        <taxon>Pleomassariaceae</taxon>
        <taxon>Pleomassaria</taxon>
    </lineage>
</organism>
<name>A0A6G1KH99_9PLEO</name>
<sequence length="483" mass="55445">MVSGLVSDITLMVSLESPVVYKDLCRISVGTDVKGEIVTVRYFVDLGKDVIFSKYYLDRGVDGFDDGIVHEFFTPVHAYRRTRADLASYAKHNWFRYFTVIEEKKMKHRLFLDGRMRIAYPRKIDAQDVWISWPDDDTTNLHHHDRIGRPDIWQGHFTNDAYKEEDIDMDSLIKEIDTRHPDDWKREAYKLWQVGRKREIARFLNGQPEDGMEDQQHGRTHVEQPAKQDHDHDHDMDQDAMDNLRFPLNSGHASFRTSALQHGDNLTDYGGSLYGHLTISETETDMDEELSENHHHDEFDHVNIEEETQTEGVIPYPDEYGTFDACEEEQIEEEEVDSEAGTVCGASDGCTKQQYMEEAEALEVRVRLDDDKCMWHEMRSCFCGETRSSTSMAEEELDPSPMLSHRRSSTTSTLAIPLEANETAIATLIAATTGQHISRTQAIQFLQISHHDTHEALNKVFTEGLNALGDPGNTWVLSRWLSG</sequence>
<evidence type="ECO:0000313" key="2">
    <source>
        <dbReference type="EMBL" id="KAF2712204.1"/>
    </source>
</evidence>